<proteinExistence type="predicted"/>
<dbReference type="GO" id="GO:0016787">
    <property type="term" value="F:hydrolase activity"/>
    <property type="evidence" value="ECO:0007669"/>
    <property type="project" value="UniProtKB-KW"/>
</dbReference>
<evidence type="ECO:0000313" key="2">
    <source>
        <dbReference type="Proteomes" id="UP001569428"/>
    </source>
</evidence>
<dbReference type="RefSeq" id="WP_371838889.1">
    <property type="nucleotide sequence ID" value="NZ_JBGMEK010000019.1"/>
</dbReference>
<organism evidence="1 2">
    <name type="scientific">Microbulbifer epialgicus</name>
    <dbReference type="NCBI Taxonomy" id="393907"/>
    <lineage>
        <taxon>Bacteria</taxon>
        <taxon>Pseudomonadati</taxon>
        <taxon>Pseudomonadota</taxon>
        <taxon>Gammaproteobacteria</taxon>
        <taxon>Cellvibrionales</taxon>
        <taxon>Microbulbiferaceae</taxon>
        <taxon>Microbulbifer</taxon>
    </lineage>
</organism>
<dbReference type="Gene3D" id="3.40.50.1820">
    <property type="entry name" value="alpha/beta hydrolase"/>
    <property type="match status" value="1"/>
</dbReference>
<protein>
    <submittedName>
        <fullName evidence="1">Alpha/beta fold hydrolase</fullName>
    </submittedName>
</protein>
<gene>
    <name evidence="1" type="ORF">ACCI49_10355</name>
</gene>
<dbReference type="SUPFAM" id="SSF53474">
    <property type="entry name" value="alpha/beta-Hydrolases"/>
    <property type="match status" value="1"/>
</dbReference>
<dbReference type="EMBL" id="JBGMEK010000019">
    <property type="protein sequence ID" value="MFA0811321.1"/>
    <property type="molecule type" value="Genomic_DNA"/>
</dbReference>
<comment type="caution">
    <text evidence="1">The sequence shown here is derived from an EMBL/GenBank/DDBJ whole genome shotgun (WGS) entry which is preliminary data.</text>
</comment>
<keyword evidence="1" id="KW-0378">Hydrolase</keyword>
<keyword evidence="2" id="KW-1185">Reference proteome</keyword>
<reference evidence="1 2" key="1">
    <citation type="submission" date="2024-08" db="EMBL/GenBank/DDBJ databases">
        <authorList>
            <person name="Ishaq N."/>
        </authorList>
    </citation>
    <scope>NUCLEOTIDE SEQUENCE [LARGE SCALE GENOMIC DNA]</scope>
    <source>
        <strain evidence="1 2">DSM 18651</strain>
    </source>
</reference>
<dbReference type="InterPro" id="IPR029058">
    <property type="entry name" value="AB_hydrolase_fold"/>
</dbReference>
<dbReference type="Proteomes" id="UP001569428">
    <property type="component" value="Unassembled WGS sequence"/>
</dbReference>
<evidence type="ECO:0000313" key="1">
    <source>
        <dbReference type="EMBL" id="MFA0811321.1"/>
    </source>
</evidence>
<sequence length="111" mass="12683">MGVKEKVTDIAHSYGAHVARIFAAWYPERMAALMLIEPSSEHDVDIMRLLNLELSEKQIAQVKLDDMKGGMSNQYLDFWSKHPLPDYPKISDIPVTVTASIEKYDNPPFLY</sequence>
<accession>A0ABV4NYX0</accession>
<name>A0ABV4NYX0_9GAMM</name>